<gene>
    <name evidence="7" type="ORF">GCM10023203_48040</name>
</gene>
<comment type="similarity">
    <text evidence="6">Belongs to the methylenetetrahydrofolate reductase family.</text>
</comment>
<organism evidence="7 8">
    <name type="scientific">Actinomycetospora straminea</name>
    <dbReference type="NCBI Taxonomy" id="663607"/>
    <lineage>
        <taxon>Bacteria</taxon>
        <taxon>Bacillati</taxon>
        <taxon>Actinomycetota</taxon>
        <taxon>Actinomycetes</taxon>
        <taxon>Pseudonocardiales</taxon>
        <taxon>Pseudonocardiaceae</taxon>
        <taxon>Actinomycetospora</taxon>
    </lineage>
</organism>
<accession>A0ABP9EWY1</accession>
<dbReference type="Proteomes" id="UP001500457">
    <property type="component" value="Unassembled WGS sequence"/>
</dbReference>
<proteinExistence type="inferred from homology"/>
<dbReference type="EMBL" id="BAABHQ010000017">
    <property type="protein sequence ID" value="GAA4889242.1"/>
    <property type="molecule type" value="Genomic_DNA"/>
</dbReference>
<evidence type="ECO:0000313" key="8">
    <source>
        <dbReference type="Proteomes" id="UP001500457"/>
    </source>
</evidence>
<evidence type="ECO:0000256" key="2">
    <source>
        <dbReference type="ARBA" id="ARBA00004777"/>
    </source>
</evidence>
<dbReference type="InterPro" id="IPR029041">
    <property type="entry name" value="FAD-linked_oxidoreductase-like"/>
</dbReference>
<name>A0ABP9EWY1_9PSEU</name>
<evidence type="ECO:0000313" key="7">
    <source>
        <dbReference type="EMBL" id="GAA4889242.1"/>
    </source>
</evidence>
<evidence type="ECO:0000256" key="3">
    <source>
        <dbReference type="ARBA" id="ARBA00022630"/>
    </source>
</evidence>
<dbReference type="InterPro" id="IPR003171">
    <property type="entry name" value="Mehydrof_redctse-like"/>
</dbReference>
<evidence type="ECO:0000256" key="6">
    <source>
        <dbReference type="RuleBase" id="RU003862"/>
    </source>
</evidence>
<comment type="caution">
    <text evidence="7">The sequence shown here is derived from an EMBL/GenBank/DDBJ whole genome shotgun (WGS) entry which is preliminary data.</text>
</comment>
<evidence type="ECO:0000256" key="5">
    <source>
        <dbReference type="ARBA" id="ARBA00023002"/>
    </source>
</evidence>
<sequence>MDTGPVDVDGMRATVARLARAVSIEVTPRERGALDDVAGLLPPGTPVYVTFLANVGFDRVLATAGRARELGLRPVVHLAVRAVPDLDALDRTLGQLVDVGVRDLLLIAGSIDPVGSIDNTLQVLESAELARRAFAGIGVAGHPEGNPGVDERAVDDALVRKNKIAAEAGLPLHVVTQFTFAAEPIVAWERRAREAGNALPVHVGLPGLTSPATLLRFGLACGVGPSLAVLRKQSGSVLRLATQTYRPDATLAGIARAAAADPDSRFTGVHLFPFGAVERTARWAAALRDGRVGVTDDGTLDVADPR</sequence>
<dbReference type="Gene3D" id="3.20.20.220">
    <property type="match status" value="1"/>
</dbReference>
<keyword evidence="3 6" id="KW-0285">Flavoprotein</keyword>
<keyword evidence="8" id="KW-1185">Reference proteome</keyword>
<comment type="cofactor">
    <cofactor evidence="1 6">
        <name>FAD</name>
        <dbReference type="ChEBI" id="CHEBI:57692"/>
    </cofactor>
</comment>
<dbReference type="Pfam" id="PF02219">
    <property type="entry name" value="MTHFR"/>
    <property type="match status" value="1"/>
</dbReference>
<keyword evidence="5 6" id="KW-0560">Oxidoreductase</keyword>
<dbReference type="SUPFAM" id="SSF51730">
    <property type="entry name" value="FAD-linked oxidoreductase"/>
    <property type="match status" value="1"/>
</dbReference>
<keyword evidence="4 6" id="KW-0274">FAD</keyword>
<evidence type="ECO:0000256" key="4">
    <source>
        <dbReference type="ARBA" id="ARBA00022827"/>
    </source>
</evidence>
<dbReference type="RefSeq" id="WP_274230392.1">
    <property type="nucleotide sequence ID" value="NZ_BAABHQ010000017.1"/>
</dbReference>
<evidence type="ECO:0000256" key="1">
    <source>
        <dbReference type="ARBA" id="ARBA00001974"/>
    </source>
</evidence>
<protein>
    <recommendedName>
        <fullName evidence="6">Methylenetetrahydrofolate reductase</fullName>
    </recommendedName>
</protein>
<reference evidence="8" key="1">
    <citation type="journal article" date="2019" name="Int. J. Syst. Evol. Microbiol.">
        <title>The Global Catalogue of Microorganisms (GCM) 10K type strain sequencing project: providing services to taxonomists for standard genome sequencing and annotation.</title>
        <authorList>
            <consortium name="The Broad Institute Genomics Platform"/>
            <consortium name="The Broad Institute Genome Sequencing Center for Infectious Disease"/>
            <person name="Wu L."/>
            <person name="Ma J."/>
        </authorList>
    </citation>
    <scope>NUCLEOTIDE SEQUENCE [LARGE SCALE GENOMIC DNA]</scope>
    <source>
        <strain evidence="8">JCM 17983</strain>
    </source>
</reference>
<comment type="pathway">
    <text evidence="2 6">One-carbon metabolism; tetrahydrofolate interconversion.</text>
</comment>